<dbReference type="AlphaFoldDB" id="A0A2T3ZJU3"/>
<sequence length="110" mass="12047">MPLILLWNPYIFVGSKCFALLLVALLCSTSPMHCVLHGAQEHLHPLLARHPKQRKSEAGRELPFNSGDGGTLHRGRYGSASVAAKFGLRLSVFAPVYGTASPPLHTCMYY</sequence>
<feature type="signal peptide" evidence="1">
    <location>
        <begin position="1"/>
        <end position="34"/>
    </location>
</feature>
<evidence type="ECO:0000313" key="2">
    <source>
        <dbReference type="EMBL" id="PTB45081.1"/>
    </source>
</evidence>
<name>A0A2T3ZJU3_TRIA4</name>
<gene>
    <name evidence="2" type="ORF">M441DRAFT_54175</name>
</gene>
<proteinExistence type="predicted"/>
<evidence type="ECO:0000256" key="1">
    <source>
        <dbReference type="SAM" id="SignalP"/>
    </source>
</evidence>
<feature type="chain" id="PRO_5015661879" description="Secreted protein" evidence="1">
    <location>
        <begin position="35"/>
        <end position="110"/>
    </location>
</feature>
<organism evidence="2 3">
    <name type="scientific">Trichoderma asperellum (strain ATCC 204424 / CBS 433.97 / NBRC 101777)</name>
    <dbReference type="NCBI Taxonomy" id="1042311"/>
    <lineage>
        <taxon>Eukaryota</taxon>
        <taxon>Fungi</taxon>
        <taxon>Dikarya</taxon>
        <taxon>Ascomycota</taxon>
        <taxon>Pezizomycotina</taxon>
        <taxon>Sordariomycetes</taxon>
        <taxon>Hypocreomycetidae</taxon>
        <taxon>Hypocreales</taxon>
        <taxon>Hypocreaceae</taxon>
        <taxon>Trichoderma</taxon>
    </lineage>
</organism>
<dbReference type="EMBL" id="KZ679257">
    <property type="protein sequence ID" value="PTB45081.1"/>
    <property type="molecule type" value="Genomic_DNA"/>
</dbReference>
<dbReference type="Proteomes" id="UP000240493">
    <property type="component" value="Unassembled WGS sequence"/>
</dbReference>
<evidence type="ECO:0000313" key="3">
    <source>
        <dbReference type="Proteomes" id="UP000240493"/>
    </source>
</evidence>
<evidence type="ECO:0008006" key="4">
    <source>
        <dbReference type="Google" id="ProtNLM"/>
    </source>
</evidence>
<reference evidence="2 3" key="1">
    <citation type="submission" date="2016-07" db="EMBL/GenBank/DDBJ databases">
        <title>Multiple horizontal gene transfer events from other fungi enriched the ability of initially mycotrophic Trichoderma (Ascomycota) to feed on dead plant biomass.</title>
        <authorList>
            <consortium name="DOE Joint Genome Institute"/>
            <person name="Aerts A."/>
            <person name="Atanasova L."/>
            <person name="Chenthamara K."/>
            <person name="Zhang J."/>
            <person name="Grujic M."/>
            <person name="Henrissat B."/>
            <person name="Kuo A."/>
            <person name="Salamov A."/>
            <person name="Lipzen A."/>
            <person name="Labutti K."/>
            <person name="Barry K."/>
            <person name="Miao Y."/>
            <person name="Rahimi M.J."/>
            <person name="Shen Q."/>
            <person name="Grigoriev I.V."/>
            <person name="Kubicek C.P."/>
            <person name="Druzhinina I.S."/>
        </authorList>
    </citation>
    <scope>NUCLEOTIDE SEQUENCE [LARGE SCALE GENOMIC DNA]</scope>
    <source>
        <strain evidence="2 3">CBS 433.97</strain>
    </source>
</reference>
<keyword evidence="1" id="KW-0732">Signal</keyword>
<keyword evidence="3" id="KW-1185">Reference proteome</keyword>
<accession>A0A2T3ZJU3</accession>
<protein>
    <recommendedName>
        <fullName evidence="4">Secreted protein</fullName>
    </recommendedName>
</protein>